<sequence>MPVADGRRWWRCALDAQGLAWSAVDEAVKAVARLGAARGRQLVADTTPELVAASFAAMEHLQIDGRGTRGWAPLSGFVAARDGWVRLHANYPHHAAALTAALGLPTASGEADRAALEEVIGRLAAADVETRVRAAGGIAVAVRTRAEWAEQAHGAASAGDPWVRVDLGAPRPALAPAPAGDLPLAGVRVLDLTRVIAGPTCSQLLACLGADVLRIDSPHRPELLDQYLSNGMGKRSTVLDLQSSGAVPSERLLHEGLLPAADVVLLGYRPGSLDRFGLDPEELRRRYPRLVVASLSAWGESGPWARRPGFDSIVQAASGIATSCGDGDEPGALPVQALDHASGYVLAARVLDLLAQARAGLVRISLLGAARTLLAMPPPPPAAPVPMTVPQVALSSPHGSLVAVPPPIRVDATTIERPISGYGAAEPTWL</sequence>
<evidence type="ECO:0000313" key="1">
    <source>
        <dbReference type="EMBL" id="GAB97429.1"/>
    </source>
</evidence>
<dbReference type="InterPro" id="IPR050509">
    <property type="entry name" value="CoA-transferase_III"/>
</dbReference>
<protein>
    <recommendedName>
        <fullName evidence="3">CoA-transferase</fullName>
    </recommendedName>
</protein>
<dbReference type="Proteomes" id="UP000008366">
    <property type="component" value="Unassembled WGS sequence"/>
</dbReference>
<comment type="caution">
    <text evidence="1">The sequence shown here is derived from an EMBL/GenBank/DDBJ whole genome shotgun (WGS) entry which is preliminary data.</text>
</comment>
<dbReference type="PANTHER" id="PTHR48228:SF4">
    <property type="entry name" value="BLR3030 PROTEIN"/>
    <property type="match status" value="1"/>
</dbReference>
<evidence type="ECO:0000313" key="2">
    <source>
        <dbReference type="Proteomes" id="UP000008366"/>
    </source>
</evidence>
<dbReference type="RefSeq" id="WP_006593961.1">
    <property type="nucleotide sequence ID" value="NZ_BAHD01000067.1"/>
</dbReference>
<dbReference type="STRING" id="1184609.KILIM_067_00310"/>
<dbReference type="Gene3D" id="3.40.50.10540">
    <property type="entry name" value="Crotonobetainyl-coa:carnitine coa-transferase, domain 1"/>
    <property type="match status" value="1"/>
</dbReference>
<dbReference type="Pfam" id="PF02515">
    <property type="entry name" value="CoA_transf_3"/>
    <property type="match status" value="2"/>
</dbReference>
<name>K6XF34_9MICO</name>
<dbReference type="PANTHER" id="PTHR48228">
    <property type="entry name" value="SUCCINYL-COA--D-CITRAMALATE COA-TRANSFERASE"/>
    <property type="match status" value="1"/>
</dbReference>
<dbReference type="InterPro" id="IPR003673">
    <property type="entry name" value="CoA-Trfase_fam_III"/>
</dbReference>
<keyword evidence="2" id="KW-1185">Reference proteome</keyword>
<dbReference type="GO" id="GO:0003824">
    <property type="term" value="F:catalytic activity"/>
    <property type="evidence" value="ECO:0007669"/>
    <property type="project" value="InterPro"/>
</dbReference>
<dbReference type="eggNOG" id="COG1804">
    <property type="taxonomic scope" value="Bacteria"/>
</dbReference>
<accession>K6XF34</accession>
<reference evidence="1 2" key="1">
    <citation type="submission" date="2012-08" db="EMBL/GenBank/DDBJ databases">
        <title>Whole genome shotgun sequence of Kineosphaera limosa NBRC 100340.</title>
        <authorList>
            <person name="Yoshida I."/>
            <person name="Isaki S."/>
            <person name="Hosoyama A."/>
            <person name="Tsuchikane K."/>
            <person name="Katsumata H."/>
            <person name="Ando Y."/>
            <person name="Ohji S."/>
            <person name="Hamada M."/>
            <person name="Tamura T."/>
            <person name="Yamazoe A."/>
            <person name="Yamazaki S."/>
            <person name="Fujita N."/>
        </authorList>
    </citation>
    <scope>NUCLEOTIDE SEQUENCE [LARGE SCALE GENOMIC DNA]</scope>
    <source>
        <strain evidence="1 2">NBRC 100340</strain>
    </source>
</reference>
<dbReference type="SUPFAM" id="SSF89796">
    <property type="entry name" value="CoA-transferase family III (CaiB/BaiF)"/>
    <property type="match status" value="2"/>
</dbReference>
<dbReference type="EMBL" id="BAHD01000067">
    <property type="protein sequence ID" value="GAB97429.1"/>
    <property type="molecule type" value="Genomic_DNA"/>
</dbReference>
<organism evidence="1 2">
    <name type="scientific">Kineosphaera limosa NBRC 100340</name>
    <dbReference type="NCBI Taxonomy" id="1184609"/>
    <lineage>
        <taxon>Bacteria</taxon>
        <taxon>Bacillati</taxon>
        <taxon>Actinomycetota</taxon>
        <taxon>Actinomycetes</taxon>
        <taxon>Micrococcales</taxon>
        <taxon>Dermatophilaceae</taxon>
        <taxon>Kineosphaera</taxon>
    </lineage>
</organism>
<dbReference type="AlphaFoldDB" id="K6XF34"/>
<dbReference type="OrthoDB" id="9058532at2"/>
<dbReference type="InterPro" id="IPR023606">
    <property type="entry name" value="CoA-Trfase_III_dom_1_sf"/>
</dbReference>
<evidence type="ECO:0008006" key="3">
    <source>
        <dbReference type="Google" id="ProtNLM"/>
    </source>
</evidence>
<proteinExistence type="predicted"/>
<gene>
    <name evidence="1" type="ORF">KILIM_067_00310</name>
</gene>